<reference evidence="2 3" key="1">
    <citation type="submission" date="2016-10" db="EMBL/GenBank/DDBJ databases">
        <authorList>
            <person name="de Groot N.N."/>
        </authorList>
    </citation>
    <scope>NUCLEOTIDE SEQUENCE [LARGE SCALE GENOMIC DNA]</scope>
    <source>
        <strain evidence="2 3">DSM 44149</strain>
    </source>
</reference>
<name>A0A1H0DV21_ALLAB</name>
<protein>
    <submittedName>
        <fullName evidence="2">Uncharacterized protein</fullName>
    </submittedName>
</protein>
<evidence type="ECO:0000256" key="1">
    <source>
        <dbReference type="SAM" id="MobiDB-lite"/>
    </source>
</evidence>
<keyword evidence="3" id="KW-1185">Reference proteome</keyword>
<dbReference type="STRING" id="211114.SAMN04489726_8006"/>
<sequence length="107" mass="11782">MAKFTYKGTDYPLEETLTNVEALQLEVATGHTLPEVINSFAKRGMLGLNAMLWLCMTRAGEKIAYKDLTYSLDDLTYDDEDEGTEGAVPDPSPAPAAARPKARSRKK</sequence>
<dbReference type="Proteomes" id="UP000183376">
    <property type="component" value="Chromosome I"/>
</dbReference>
<feature type="region of interest" description="Disordered" evidence="1">
    <location>
        <begin position="79"/>
        <end position="107"/>
    </location>
</feature>
<dbReference type="AlphaFoldDB" id="A0A1H0DV21"/>
<gene>
    <name evidence="2" type="ORF">SAMN04489726_8006</name>
</gene>
<dbReference type="EMBL" id="LT629701">
    <property type="protein sequence ID" value="SDN73909.1"/>
    <property type="molecule type" value="Genomic_DNA"/>
</dbReference>
<proteinExistence type="predicted"/>
<accession>A0A1H0DV21</accession>
<evidence type="ECO:0000313" key="2">
    <source>
        <dbReference type="EMBL" id="SDN73909.1"/>
    </source>
</evidence>
<organism evidence="2 3">
    <name type="scientific">Allokutzneria albata</name>
    <name type="common">Kibdelosporangium albatum</name>
    <dbReference type="NCBI Taxonomy" id="211114"/>
    <lineage>
        <taxon>Bacteria</taxon>
        <taxon>Bacillati</taxon>
        <taxon>Actinomycetota</taxon>
        <taxon>Actinomycetes</taxon>
        <taxon>Pseudonocardiales</taxon>
        <taxon>Pseudonocardiaceae</taxon>
        <taxon>Allokutzneria</taxon>
    </lineage>
</organism>
<dbReference type="RefSeq" id="WP_156051387.1">
    <property type="nucleotide sequence ID" value="NZ_JOEF01000022.1"/>
</dbReference>
<evidence type="ECO:0000313" key="3">
    <source>
        <dbReference type="Proteomes" id="UP000183376"/>
    </source>
</evidence>